<dbReference type="SUPFAM" id="SSF53613">
    <property type="entry name" value="Ribokinase-like"/>
    <property type="match status" value="1"/>
</dbReference>
<proteinExistence type="inferred from homology"/>
<evidence type="ECO:0000256" key="3">
    <source>
        <dbReference type="ARBA" id="ARBA00022777"/>
    </source>
</evidence>
<dbReference type="Pfam" id="PF00294">
    <property type="entry name" value="PfkB"/>
    <property type="match status" value="1"/>
</dbReference>
<dbReference type="PANTHER" id="PTHR10584">
    <property type="entry name" value="SUGAR KINASE"/>
    <property type="match status" value="1"/>
</dbReference>
<keyword evidence="3 5" id="KW-0418">Kinase</keyword>
<comment type="similarity">
    <text evidence="1">Belongs to the carbohydrate kinase PfkB family.</text>
</comment>
<evidence type="ECO:0000313" key="6">
    <source>
        <dbReference type="Proteomes" id="UP001208689"/>
    </source>
</evidence>
<organism evidence="5 6">
    <name type="scientific">Candidatus Lokiarchaeum ossiferum</name>
    <dbReference type="NCBI Taxonomy" id="2951803"/>
    <lineage>
        <taxon>Archaea</taxon>
        <taxon>Promethearchaeati</taxon>
        <taxon>Promethearchaeota</taxon>
        <taxon>Promethearchaeia</taxon>
        <taxon>Promethearchaeales</taxon>
        <taxon>Promethearchaeaceae</taxon>
        <taxon>Candidatus Lokiarchaeum</taxon>
    </lineage>
</organism>
<name>A0ABY6HPM3_9ARCH</name>
<sequence length="309" mass="33770">MGYDIMGIGEVVVDWVATVDHFPEPDEKIDSKTQNLFSGGVTANYCVAAARLGAKVSFFGAIGSDDHGNFLKADFISEKIDCQNLLVKANCPTPVNFIFVVEKTGEKVIIQSPYMHTTVPSIESFQEKILSGVKLVHSTGIYPEITLRAFRYARKHNIITSFDLEKQIAVWGVAKLKPILENVDILLPNKMGAMELTNTNSPLDAAKIFIQWGIKTIVITLGEEGALAVTKDRILRFPAKKIKPVDTTGAGDTFCAAFGYAYGILSMPLDKAVQYANAAAFLKIQHLGARSGMPSSSQVEQLLIKEKLN</sequence>
<dbReference type="GO" id="GO:0016301">
    <property type="term" value="F:kinase activity"/>
    <property type="evidence" value="ECO:0007669"/>
    <property type="project" value="UniProtKB-KW"/>
</dbReference>
<dbReference type="InterPro" id="IPR002139">
    <property type="entry name" value="Ribo/fructo_kinase"/>
</dbReference>
<dbReference type="Gene3D" id="3.40.1190.20">
    <property type="match status" value="1"/>
</dbReference>
<dbReference type="PRINTS" id="PR00990">
    <property type="entry name" value="RIBOKINASE"/>
</dbReference>
<feature type="domain" description="Carbohydrate kinase PfkB" evidence="4">
    <location>
        <begin position="5"/>
        <end position="294"/>
    </location>
</feature>
<reference evidence="5" key="1">
    <citation type="submission" date="2022-09" db="EMBL/GenBank/DDBJ databases">
        <title>Actin cytoskeleton and complex cell architecture in an #Asgard archaeon.</title>
        <authorList>
            <person name="Ponce Toledo R.I."/>
            <person name="Schleper C."/>
            <person name="Rodrigues Oliveira T."/>
            <person name="Wollweber F."/>
            <person name="Xu J."/>
            <person name="Rittmann S."/>
            <person name="Klingl A."/>
            <person name="Pilhofer M."/>
        </authorList>
    </citation>
    <scope>NUCLEOTIDE SEQUENCE</scope>
    <source>
        <strain evidence="5">B-35</strain>
    </source>
</reference>
<gene>
    <name evidence="5" type="ORF">NEF87_001666</name>
</gene>
<dbReference type="EMBL" id="CP104013">
    <property type="protein sequence ID" value="UYP45381.1"/>
    <property type="molecule type" value="Genomic_DNA"/>
</dbReference>
<keyword evidence="2 5" id="KW-0808">Transferase</keyword>
<accession>A0ABY6HPM3</accession>
<dbReference type="Proteomes" id="UP001208689">
    <property type="component" value="Chromosome"/>
</dbReference>
<protein>
    <submittedName>
        <fullName evidence="5">ADP-dependent ribose-1-phosphate kinase</fullName>
        <ecNumber evidence="5">2.7.1.212</ecNumber>
    </submittedName>
</protein>
<dbReference type="EC" id="2.7.1.212" evidence="5"/>
<evidence type="ECO:0000259" key="4">
    <source>
        <dbReference type="Pfam" id="PF00294"/>
    </source>
</evidence>
<evidence type="ECO:0000256" key="2">
    <source>
        <dbReference type="ARBA" id="ARBA00022679"/>
    </source>
</evidence>
<dbReference type="PANTHER" id="PTHR10584:SF166">
    <property type="entry name" value="RIBOKINASE"/>
    <property type="match status" value="1"/>
</dbReference>
<evidence type="ECO:0000256" key="1">
    <source>
        <dbReference type="ARBA" id="ARBA00010688"/>
    </source>
</evidence>
<dbReference type="InterPro" id="IPR029056">
    <property type="entry name" value="Ribokinase-like"/>
</dbReference>
<evidence type="ECO:0000313" key="5">
    <source>
        <dbReference type="EMBL" id="UYP45381.1"/>
    </source>
</evidence>
<keyword evidence="6" id="KW-1185">Reference proteome</keyword>
<dbReference type="InterPro" id="IPR011611">
    <property type="entry name" value="PfkB_dom"/>
</dbReference>